<dbReference type="GO" id="GO:0030686">
    <property type="term" value="C:90S preribosome"/>
    <property type="evidence" value="ECO:0007669"/>
    <property type="project" value="TreeGrafter"/>
</dbReference>
<dbReference type="GO" id="GO:0032040">
    <property type="term" value="C:small-subunit processome"/>
    <property type="evidence" value="ECO:0007669"/>
    <property type="project" value="TreeGrafter"/>
</dbReference>
<dbReference type="Proteomes" id="UP000663868">
    <property type="component" value="Unassembled WGS sequence"/>
</dbReference>
<feature type="non-terminal residue" evidence="1">
    <location>
        <position position="1"/>
    </location>
</feature>
<accession>A0A818QYZ1</accession>
<organism evidence="1 2">
    <name type="scientific">Adineta steineri</name>
    <dbReference type="NCBI Taxonomy" id="433720"/>
    <lineage>
        <taxon>Eukaryota</taxon>
        <taxon>Metazoa</taxon>
        <taxon>Spiralia</taxon>
        <taxon>Gnathifera</taxon>
        <taxon>Rotifera</taxon>
        <taxon>Eurotatoria</taxon>
        <taxon>Bdelloidea</taxon>
        <taxon>Adinetida</taxon>
        <taxon>Adinetidae</taxon>
        <taxon>Adineta</taxon>
    </lineage>
</organism>
<proteinExistence type="predicted"/>
<dbReference type="InterPro" id="IPR016024">
    <property type="entry name" value="ARM-type_fold"/>
</dbReference>
<name>A0A818QYZ1_9BILA</name>
<gene>
    <name evidence="1" type="ORF">KXQ929_LOCUS7377</name>
</gene>
<dbReference type="EMBL" id="CAJOBB010000302">
    <property type="protein sequence ID" value="CAF3644238.1"/>
    <property type="molecule type" value="Genomic_DNA"/>
</dbReference>
<dbReference type="InterPro" id="IPR052575">
    <property type="entry name" value="SSU_processome_comp_20"/>
</dbReference>
<evidence type="ECO:0000313" key="2">
    <source>
        <dbReference type="Proteomes" id="UP000663868"/>
    </source>
</evidence>
<dbReference type="PANTHER" id="PTHR17695:SF11">
    <property type="entry name" value="SMALL SUBUNIT PROCESSOME COMPONENT 20 HOMOLOG"/>
    <property type="match status" value="1"/>
</dbReference>
<comment type="caution">
    <text evidence="1">The sequence shown here is derived from an EMBL/GenBank/DDBJ whole genome shotgun (WGS) entry which is preliminary data.</text>
</comment>
<dbReference type="AlphaFoldDB" id="A0A818QYZ1"/>
<feature type="non-terminal residue" evidence="1">
    <location>
        <position position="258"/>
    </location>
</feature>
<sequence length="258" mass="31157">MTKKPKNSKKDGQEHRPFRYQTLHERLNNININVVHRIRYHDTVNIVDNQDLIRTSYFYQSLEHWSTLNFSEVYTKLHNQLRPLANSLEQVVYNREKILPLLRQSLIEQNPLIIETLLDLIVQLARDLQSDFYIYYKQYLFADIINLLINSKKIQQQQHEINTQLLEQVFQCLTYLFKHLWRIMLKDLADLYELYSKYLFSSSSLTNTLTTNYEYIRSFAAESFAYLLRKIENYQSFIDYLFDRKQQCDENELESLAL</sequence>
<dbReference type="PANTHER" id="PTHR17695">
    <property type="entry name" value="SMALL SUBUNIT PROCESSOME COMPONENT 20 HOMOLOG"/>
    <property type="match status" value="1"/>
</dbReference>
<protein>
    <submittedName>
        <fullName evidence="1">Uncharacterized protein</fullName>
    </submittedName>
</protein>
<reference evidence="1" key="1">
    <citation type="submission" date="2021-02" db="EMBL/GenBank/DDBJ databases">
        <authorList>
            <person name="Nowell W R."/>
        </authorList>
    </citation>
    <scope>NUCLEOTIDE SEQUENCE</scope>
</reference>
<dbReference type="SUPFAM" id="SSF48371">
    <property type="entry name" value="ARM repeat"/>
    <property type="match status" value="1"/>
</dbReference>
<evidence type="ECO:0000313" key="1">
    <source>
        <dbReference type="EMBL" id="CAF3644238.1"/>
    </source>
</evidence>